<dbReference type="PANTHER" id="PTHR11496:SF104">
    <property type="entry name" value="3-DEOXY-ALPHA-D-MANNO-OCTULOSONATE 8-OXIDASE"/>
    <property type="match status" value="1"/>
</dbReference>
<evidence type="ECO:0000313" key="4">
    <source>
        <dbReference type="EMBL" id="ADL51693.1"/>
    </source>
</evidence>
<dbReference type="FunFam" id="3.40.50.1970:FF:000003">
    <property type="entry name" value="Alcohol dehydrogenase, iron-containing"/>
    <property type="match status" value="1"/>
</dbReference>
<reference evidence="4 5" key="1">
    <citation type="submission" date="2010-08" db="EMBL/GenBank/DDBJ databases">
        <title>Complete sequence of Clostridium cellulovorans 743B.</title>
        <authorList>
            <consortium name="US DOE Joint Genome Institute"/>
            <person name="Lucas S."/>
            <person name="Copeland A."/>
            <person name="Lapidus A."/>
            <person name="Cheng J.-F."/>
            <person name="Bruce D."/>
            <person name="Goodwin L."/>
            <person name="Pitluck S."/>
            <person name="Chertkov O."/>
            <person name="Detter J.C."/>
            <person name="Han C."/>
            <person name="Tapia R."/>
            <person name="Land M."/>
            <person name="Hauser L."/>
            <person name="Chang Y.-J."/>
            <person name="Jeffries C."/>
            <person name="Kyrpides N."/>
            <person name="Ivanova N."/>
            <person name="Mikhailova N."/>
            <person name="Hemme C.L."/>
            <person name="Woyke T."/>
        </authorList>
    </citation>
    <scope>NUCLEOTIDE SEQUENCE [LARGE SCALE GENOMIC DNA]</scope>
    <source>
        <strain evidence="5">ATCC 35296 / DSM 3052 / OCM 3 / 743B</strain>
    </source>
</reference>
<feature type="domain" description="Fe-containing alcohol dehydrogenase-like C-terminal" evidence="3">
    <location>
        <begin position="183"/>
        <end position="302"/>
    </location>
</feature>
<dbReference type="AlphaFoldDB" id="D9SLW2"/>
<keyword evidence="5" id="KW-1185">Reference proteome</keyword>
<dbReference type="GO" id="GO:0004022">
    <property type="term" value="F:alcohol dehydrogenase (NAD+) activity"/>
    <property type="evidence" value="ECO:0007669"/>
    <property type="project" value="UniProtKB-ARBA"/>
</dbReference>
<dbReference type="Gene3D" id="3.40.50.1970">
    <property type="match status" value="1"/>
</dbReference>
<evidence type="ECO:0000259" key="3">
    <source>
        <dbReference type="Pfam" id="PF25137"/>
    </source>
</evidence>
<dbReference type="KEGG" id="ccb:Clocel_1949"/>
<evidence type="ECO:0000313" key="5">
    <source>
        <dbReference type="Proteomes" id="UP000002730"/>
    </source>
</evidence>
<dbReference type="Gene3D" id="1.20.1090.10">
    <property type="entry name" value="Dehydroquinate synthase-like - alpha domain"/>
    <property type="match status" value="1"/>
</dbReference>
<dbReference type="OrthoDB" id="9804734at2"/>
<protein>
    <submittedName>
        <fullName evidence="4">Iron-containing alcohol dehydrogenase</fullName>
    </submittedName>
</protein>
<dbReference type="STRING" id="573061.Clocel_1949"/>
<dbReference type="InterPro" id="IPR056798">
    <property type="entry name" value="ADH_Fe_C"/>
</dbReference>
<feature type="domain" description="Alcohol dehydrogenase iron-type/glycerol dehydrogenase GldA" evidence="2">
    <location>
        <begin position="8"/>
        <end position="171"/>
    </location>
</feature>
<proteinExistence type="predicted"/>
<name>D9SLW2_CLOC7</name>
<dbReference type="eggNOG" id="COG1454">
    <property type="taxonomic scope" value="Bacteria"/>
</dbReference>
<evidence type="ECO:0000259" key="2">
    <source>
        <dbReference type="Pfam" id="PF00465"/>
    </source>
</evidence>
<dbReference type="Pfam" id="PF25137">
    <property type="entry name" value="ADH_Fe_C"/>
    <property type="match status" value="1"/>
</dbReference>
<dbReference type="HOGENOM" id="CLU_007207_0_0_9"/>
<dbReference type="PANTHER" id="PTHR11496">
    <property type="entry name" value="ALCOHOL DEHYDROGENASE"/>
    <property type="match status" value="1"/>
</dbReference>
<organism evidence="4 5">
    <name type="scientific">Clostridium cellulovorans (strain ATCC 35296 / DSM 3052 / OCM 3 / 743B)</name>
    <dbReference type="NCBI Taxonomy" id="573061"/>
    <lineage>
        <taxon>Bacteria</taxon>
        <taxon>Bacillati</taxon>
        <taxon>Bacillota</taxon>
        <taxon>Clostridia</taxon>
        <taxon>Eubacteriales</taxon>
        <taxon>Clostridiaceae</taxon>
        <taxon>Clostridium</taxon>
    </lineage>
</organism>
<keyword evidence="1" id="KW-0560">Oxidoreductase</keyword>
<dbReference type="EMBL" id="CP002160">
    <property type="protein sequence ID" value="ADL51693.1"/>
    <property type="molecule type" value="Genomic_DNA"/>
</dbReference>
<dbReference type="InterPro" id="IPR001670">
    <property type="entry name" value="ADH_Fe/GldA"/>
</dbReference>
<gene>
    <name evidence="4" type="ordered locus">Clocel_1949</name>
</gene>
<sequence>MEQFYMSTKVVYGENVINNNGELIASLGKKALLVTGKNSAKISGAYKDVTDILNKHKIEYCIFDQVEENPSTETILIGEEIGKLENIDFIIAIGGGSPLDAAKAISLMVKSKCSIDDIFTKKNLPFYPVIAIPTTAGTGSEVTPYAIIIDERAGTKKGIATPVFPQIAFLDVKYTISLSEKVTIDTAVDALSHIIEGYLTSRANIFSDALGEKALSLFKECKEELKVGAFTKEVREKLLLASNFAGMQIAQSGTSVPHLLGYQLTVHKGIAHGRANGILMTEYLKLYKNNFKVLKLLKILDFNSIEEFKIYLNELLSAHTESIEITLGDIKQFTERAYKVVVNRNELKELVTKDQIFDLYKNSLKI</sequence>
<dbReference type="CDD" id="cd08181">
    <property type="entry name" value="PPD-like"/>
    <property type="match status" value="1"/>
</dbReference>
<dbReference type="GO" id="GO:0046872">
    <property type="term" value="F:metal ion binding"/>
    <property type="evidence" value="ECO:0007669"/>
    <property type="project" value="InterPro"/>
</dbReference>
<accession>D9SLW2</accession>
<evidence type="ECO:0000256" key="1">
    <source>
        <dbReference type="ARBA" id="ARBA00023002"/>
    </source>
</evidence>
<dbReference type="InterPro" id="IPR039697">
    <property type="entry name" value="Alcohol_dehydrogenase_Fe"/>
</dbReference>
<dbReference type="SUPFAM" id="SSF56796">
    <property type="entry name" value="Dehydroquinate synthase-like"/>
    <property type="match status" value="1"/>
</dbReference>
<dbReference type="Pfam" id="PF00465">
    <property type="entry name" value="Fe-ADH"/>
    <property type="match status" value="1"/>
</dbReference>
<dbReference type="Proteomes" id="UP000002730">
    <property type="component" value="Chromosome"/>
</dbReference>